<dbReference type="Proteomes" id="UP000266426">
    <property type="component" value="Unassembled WGS sequence"/>
</dbReference>
<sequence>MNEQSIPTEPLEKQIRLLERTCARQAEKIDNFQKLIKINEIINSAGLEISKLLTIIMSAAEQVMQCAASSLMLIDEKTDELVYKVALGEKGEDIKEKFRLKMGQGIAGWVAQNSKPLVVPDVRKDPRFYSKPDEDTGFQTRSILCVPMKVRNKTIGILQALNPTNKESFSKRDLPIFTAFANQAAVAIENANVHRYQLEEQRLRDELTIAQKIQQNILPGTALHLDRFECCAKNQSAKMVGGDFYDFIQFDQNRFGILIGDVSGKGVPAALFMVSFISSIRFYSQSTSSPAELFYKVNSVLNEESTFGMFVTAALLMFDLNTMTITFTNAGHLPPYIRSSSGTIVPLKGKKSLPLGILKNTIFEETVVPFHEGEVYILYTDGVTEARSKNNEEFGIERLTQAVCCTEPTPTKIVESVFRLVTAFSSGTDGHDDITVLAAGCIG</sequence>
<dbReference type="Gene3D" id="3.30.450.40">
    <property type="match status" value="1"/>
</dbReference>
<feature type="domain" description="PPM-type phosphatase" evidence="3">
    <location>
        <begin position="225"/>
        <end position="441"/>
    </location>
</feature>
<evidence type="ECO:0000256" key="1">
    <source>
        <dbReference type="ARBA" id="ARBA00022801"/>
    </source>
</evidence>
<name>A0A3A4QTM2_9BACT</name>
<proteinExistence type="predicted"/>
<organism evidence="4 5">
    <name type="scientific">Candidatus Auribacter fodinae</name>
    <dbReference type="NCBI Taxonomy" id="2093366"/>
    <lineage>
        <taxon>Bacteria</taxon>
        <taxon>Pseudomonadati</taxon>
        <taxon>Candidatus Auribacterota</taxon>
        <taxon>Candidatus Auribacteria</taxon>
        <taxon>Candidatus Auribacterales</taxon>
        <taxon>Candidatus Auribacteraceae</taxon>
        <taxon>Candidatus Auribacter</taxon>
    </lineage>
</organism>
<dbReference type="SUPFAM" id="SSF81606">
    <property type="entry name" value="PP2C-like"/>
    <property type="match status" value="1"/>
</dbReference>
<dbReference type="SMART" id="SM00331">
    <property type="entry name" value="PP2C_SIG"/>
    <property type="match status" value="1"/>
</dbReference>
<dbReference type="InterPro" id="IPR036457">
    <property type="entry name" value="PPM-type-like_dom_sf"/>
</dbReference>
<gene>
    <name evidence="4" type="ORF">C4541_10215</name>
</gene>
<dbReference type="InterPro" id="IPR001932">
    <property type="entry name" value="PPM-type_phosphatase-like_dom"/>
</dbReference>
<dbReference type="Gene3D" id="3.60.40.10">
    <property type="entry name" value="PPM-type phosphatase domain"/>
    <property type="match status" value="1"/>
</dbReference>
<dbReference type="EMBL" id="QZJZ01000082">
    <property type="protein sequence ID" value="RJP57325.1"/>
    <property type="molecule type" value="Genomic_DNA"/>
</dbReference>
<dbReference type="InterPro" id="IPR029016">
    <property type="entry name" value="GAF-like_dom_sf"/>
</dbReference>
<dbReference type="AlphaFoldDB" id="A0A3A4QTM2"/>
<dbReference type="Pfam" id="PF01590">
    <property type="entry name" value="GAF"/>
    <property type="match status" value="1"/>
</dbReference>
<evidence type="ECO:0000259" key="2">
    <source>
        <dbReference type="SMART" id="SM00065"/>
    </source>
</evidence>
<protein>
    <submittedName>
        <fullName evidence="4">GAF domain-containing protein</fullName>
    </submittedName>
</protein>
<reference evidence="4 5" key="1">
    <citation type="journal article" date="2017" name="ISME J.">
        <title>Energy and carbon metabolisms in a deep terrestrial subsurface fluid microbial community.</title>
        <authorList>
            <person name="Momper L."/>
            <person name="Jungbluth S.P."/>
            <person name="Lee M.D."/>
            <person name="Amend J.P."/>
        </authorList>
    </citation>
    <scope>NUCLEOTIDE SEQUENCE [LARGE SCALE GENOMIC DNA]</scope>
    <source>
        <strain evidence="4">SURF_26</strain>
    </source>
</reference>
<keyword evidence="1" id="KW-0378">Hydrolase</keyword>
<dbReference type="PANTHER" id="PTHR43156:SF2">
    <property type="entry name" value="STAGE II SPORULATION PROTEIN E"/>
    <property type="match status" value="1"/>
</dbReference>
<dbReference type="InterPro" id="IPR052016">
    <property type="entry name" value="Bact_Sigma-Reg"/>
</dbReference>
<feature type="domain" description="GAF" evidence="2">
    <location>
        <begin position="48"/>
        <end position="200"/>
    </location>
</feature>
<evidence type="ECO:0000259" key="3">
    <source>
        <dbReference type="SMART" id="SM00331"/>
    </source>
</evidence>
<evidence type="ECO:0000313" key="5">
    <source>
        <dbReference type="Proteomes" id="UP000266426"/>
    </source>
</evidence>
<dbReference type="InterPro" id="IPR003018">
    <property type="entry name" value="GAF"/>
</dbReference>
<dbReference type="SMART" id="SM00065">
    <property type="entry name" value="GAF"/>
    <property type="match status" value="1"/>
</dbReference>
<accession>A0A3A4QTM2</accession>
<dbReference type="GO" id="GO:0016791">
    <property type="term" value="F:phosphatase activity"/>
    <property type="evidence" value="ECO:0007669"/>
    <property type="project" value="TreeGrafter"/>
</dbReference>
<evidence type="ECO:0000313" key="4">
    <source>
        <dbReference type="EMBL" id="RJP57325.1"/>
    </source>
</evidence>
<dbReference type="SUPFAM" id="SSF55781">
    <property type="entry name" value="GAF domain-like"/>
    <property type="match status" value="1"/>
</dbReference>
<dbReference type="PANTHER" id="PTHR43156">
    <property type="entry name" value="STAGE II SPORULATION PROTEIN E-RELATED"/>
    <property type="match status" value="1"/>
</dbReference>
<comment type="caution">
    <text evidence="4">The sequence shown here is derived from an EMBL/GenBank/DDBJ whole genome shotgun (WGS) entry which is preliminary data.</text>
</comment>
<dbReference type="Pfam" id="PF07228">
    <property type="entry name" value="SpoIIE"/>
    <property type="match status" value="1"/>
</dbReference>